<sequence>MLDTLITQATFDYKKGSRNRFFVYRKDTSLNILLTLRSGQEITHPRTTHGFPDRVWKLLVDRSGNTFRERPLIAGKKKRSNQFGIESIQKSLGTLHPTVPPESDTTRTNARFKD</sequence>
<dbReference type="AlphaFoldDB" id="A0AAV6UU27"/>
<accession>A0AAV6UU27</accession>
<dbReference type="EMBL" id="JAFNEN010000258">
    <property type="protein sequence ID" value="KAG8187827.1"/>
    <property type="molecule type" value="Genomic_DNA"/>
</dbReference>
<evidence type="ECO:0000313" key="3">
    <source>
        <dbReference type="Proteomes" id="UP000827092"/>
    </source>
</evidence>
<proteinExistence type="predicted"/>
<keyword evidence="3" id="KW-1185">Reference proteome</keyword>
<protein>
    <submittedName>
        <fullName evidence="2">Uncharacterized protein</fullName>
    </submittedName>
</protein>
<feature type="region of interest" description="Disordered" evidence="1">
    <location>
        <begin position="92"/>
        <end position="114"/>
    </location>
</feature>
<dbReference type="Proteomes" id="UP000827092">
    <property type="component" value="Unassembled WGS sequence"/>
</dbReference>
<gene>
    <name evidence="2" type="ORF">JTE90_001201</name>
</gene>
<organism evidence="2 3">
    <name type="scientific">Oedothorax gibbosus</name>
    <dbReference type="NCBI Taxonomy" id="931172"/>
    <lineage>
        <taxon>Eukaryota</taxon>
        <taxon>Metazoa</taxon>
        <taxon>Ecdysozoa</taxon>
        <taxon>Arthropoda</taxon>
        <taxon>Chelicerata</taxon>
        <taxon>Arachnida</taxon>
        <taxon>Araneae</taxon>
        <taxon>Araneomorphae</taxon>
        <taxon>Entelegynae</taxon>
        <taxon>Araneoidea</taxon>
        <taxon>Linyphiidae</taxon>
        <taxon>Erigoninae</taxon>
        <taxon>Oedothorax</taxon>
    </lineage>
</organism>
<reference evidence="2 3" key="1">
    <citation type="journal article" date="2022" name="Nat. Ecol. Evol.">
        <title>A masculinizing supergene underlies an exaggerated male reproductive morph in a spider.</title>
        <authorList>
            <person name="Hendrickx F."/>
            <person name="De Corte Z."/>
            <person name="Sonet G."/>
            <person name="Van Belleghem S.M."/>
            <person name="Kostlbacher S."/>
            <person name="Vangestel C."/>
        </authorList>
    </citation>
    <scope>NUCLEOTIDE SEQUENCE [LARGE SCALE GENOMIC DNA]</scope>
    <source>
        <strain evidence="2">W744_W776</strain>
    </source>
</reference>
<comment type="caution">
    <text evidence="2">The sequence shown here is derived from an EMBL/GenBank/DDBJ whole genome shotgun (WGS) entry which is preliminary data.</text>
</comment>
<evidence type="ECO:0000256" key="1">
    <source>
        <dbReference type="SAM" id="MobiDB-lite"/>
    </source>
</evidence>
<name>A0AAV6UU27_9ARAC</name>
<evidence type="ECO:0000313" key="2">
    <source>
        <dbReference type="EMBL" id="KAG8187827.1"/>
    </source>
</evidence>